<accession>A0A2X0MZM2</accession>
<evidence type="ECO:0000256" key="3">
    <source>
        <dbReference type="ARBA" id="ARBA00022722"/>
    </source>
</evidence>
<sequence length="370" mass="41206">MTYCEIAKKTQSHVNNQPPLPVPRTTHPRARATAKTISPSGPQTPLISHNTFIDDFSRKAWAFPLLRKSDALAAFQRWKAEVENASGAKIKTLRSDNGGEYTAFNKFCAEQGIRRDKSVPYTPEQNGRAERLNRSIVEGVLALFHDSGLPAHLWEEATQYYLDCKNLTPHAGIDGGVPDAIWHGIPQDLSRLRTFGCRAWATVPQHERTKLEPKGIPLIFVGYDQHAKAYRLYDPDTQRTRISRNVTFVETEFPAAARQVCEPEPRPGASFGTSRSCHTSNFSVAHAEHCFGVTTIVLAYAAHNASPEAPLDMLPSRDADPAHWHQAMRSPHAAEWQTEAIDEFTSLLNQYKVYVILDQAALPDGAKCQG</sequence>
<dbReference type="GO" id="GO:0032196">
    <property type="term" value="P:transposition"/>
    <property type="evidence" value="ECO:0007669"/>
    <property type="project" value="UniProtKB-KW"/>
</dbReference>
<dbReference type="PROSITE" id="PS50994">
    <property type="entry name" value="INTEGRASE"/>
    <property type="match status" value="1"/>
</dbReference>
<evidence type="ECO:0000256" key="6">
    <source>
        <dbReference type="ARBA" id="ARBA00022801"/>
    </source>
</evidence>
<dbReference type="GO" id="GO:0003887">
    <property type="term" value="F:DNA-directed DNA polymerase activity"/>
    <property type="evidence" value="ECO:0007669"/>
    <property type="project" value="UniProtKB-KW"/>
</dbReference>
<evidence type="ECO:0000256" key="5">
    <source>
        <dbReference type="ARBA" id="ARBA00022759"/>
    </source>
</evidence>
<evidence type="ECO:0000259" key="15">
    <source>
        <dbReference type="PROSITE" id="PS50994"/>
    </source>
</evidence>
<keyword evidence="9" id="KW-0229">DNA integration</keyword>
<keyword evidence="7" id="KW-0460">Magnesium</keyword>
<keyword evidence="6" id="KW-0378">Hydrolase</keyword>
<dbReference type="GO" id="GO:0046872">
    <property type="term" value="F:metal ion binding"/>
    <property type="evidence" value="ECO:0007669"/>
    <property type="project" value="UniProtKB-KW"/>
</dbReference>
<dbReference type="Pfam" id="PF00665">
    <property type="entry name" value="rve"/>
    <property type="match status" value="1"/>
</dbReference>
<dbReference type="InterPro" id="IPR001584">
    <property type="entry name" value="Integrase_cat-core"/>
</dbReference>
<keyword evidence="17" id="KW-1185">Reference proteome</keyword>
<keyword evidence="2" id="KW-0548">Nucleotidyltransferase</keyword>
<keyword evidence="10" id="KW-0695">RNA-directed DNA polymerase</keyword>
<keyword evidence="4" id="KW-0479">Metal-binding</keyword>
<dbReference type="GO" id="GO:0003723">
    <property type="term" value="F:RNA binding"/>
    <property type="evidence" value="ECO:0007669"/>
    <property type="project" value="UniProtKB-KW"/>
</dbReference>
<evidence type="ECO:0000256" key="2">
    <source>
        <dbReference type="ARBA" id="ARBA00022695"/>
    </source>
</evidence>
<dbReference type="GO" id="GO:0006310">
    <property type="term" value="P:DNA recombination"/>
    <property type="evidence" value="ECO:0007669"/>
    <property type="project" value="UniProtKB-KW"/>
</dbReference>
<dbReference type="InterPro" id="IPR036397">
    <property type="entry name" value="RNaseH_sf"/>
</dbReference>
<keyword evidence="11" id="KW-0808">Transferase</keyword>
<keyword evidence="1" id="KW-0815">Transposition</keyword>
<evidence type="ECO:0000313" key="16">
    <source>
        <dbReference type="EMBL" id="SGY54708.1"/>
    </source>
</evidence>
<dbReference type="GO" id="GO:0004519">
    <property type="term" value="F:endonuclease activity"/>
    <property type="evidence" value="ECO:0007669"/>
    <property type="project" value="UniProtKB-KW"/>
</dbReference>
<dbReference type="PANTHER" id="PTHR42648">
    <property type="entry name" value="TRANSPOSASE, PUTATIVE-RELATED"/>
    <property type="match status" value="1"/>
</dbReference>
<gene>
    <name evidence="16" type="primary">BQ5605_C006g03900</name>
    <name evidence="16" type="ORF">BQ5605_C006G03900</name>
</gene>
<reference evidence="16 17" key="1">
    <citation type="submission" date="2016-11" db="EMBL/GenBank/DDBJ databases">
        <authorList>
            <person name="Jaros S."/>
            <person name="Januszkiewicz K."/>
            <person name="Wedrychowicz H."/>
        </authorList>
    </citation>
    <scope>NUCLEOTIDE SEQUENCE [LARGE SCALE GENOMIC DNA]</scope>
</reference>
<dbReference type="AlphaFoldDB" id="A0A2X0MZM2"/>
<evidence type="ECO:0000256" key="4">
    <source>
        <dbReference type="ARBA" id="ARBA00022723"/>
    </source>
</evidence>
<organism evidence="16 17">
    <name type="scientific">Microbotryum silenes-dioicae</name>
    <dbReference type="NCBI Taxonomy" id="796604"/>
    <lineage>
        <taxon>Eukaryota</taxon>
        <taxon>Fungi</taxon>
        <taxon>Dikarya</taxon>
        <taxon>Basidiomycota</taxon>
        <taxon>Pucciniomycotina</taxon>
        <taxon>Microbotryomycetes</taxon>
        <taxon>Microbotryales</taxon>
        <taxon>Microbotryaceae</taxon>
        <taxon>Microbotryum</taxon>
    </lineage>
</organism>
<keyword evidence="11" id="KW-0239">DNA-directed DNA polymerase</keyword>
<protein>
    <submittedName>
        <fullName evidence="16">BQ5605_C006g03900 protein</fullName>
    </submittedName>
</protein>
<evidence type="ECO:0000256" key="9">
    <source>
        <dbReference type="ARBA" id="ARBA00022908"/>
    </source>
</evidence>
<evidence type="ECO:0000256" key="12">
    <source>
        <dbReference type="ARBA" id="ARBA00023172"/>
    </source>
</evidence>
<keyword evidence="5" id="KW-0255">Endonuclease</keyword>
<evidence type="ECO:0000256" key="10">
    <source>
        <dbReference type="ARBA" id="ARBA00022918"/>
    </source>
</evidence>
<evidence type="ECO:0000256" key="1">
    <source>
        <dbReference type="ARBA" id="ARBA00022578"/>
    </source>
</evidence>
<name>A0A2X0MZM2_9BASI</name>
<dbReference type="GO" id="GO:0016787">
    <property type="term" value="F:hydrolase activity"/>
    <property type="evidence" value="ECO:0007669"/>
    <property type="project" value="UniProtKB-KW"/>
</dbReference>
<dbReference type="Gene3D" id="3.30.420.10">
    <property type="entry name" value="Ribonuclease H-like superfamily/Ribonuclease H"/>
    <property type="match status" value="1"/>
</dbReference>
<keyword evidence="8" id="KW-0694">RNA-binding</keyword>
<keyword evidence="12" id="KW-0233">DNA recombination</keyword>
<dbReference type="GO" id="GO:0005634">
    <property type="term" value="C:nucleus"/>
    <property type="evidence" value="ECO:0007669"/>
    <property type="project" value="UniProtKB-ARBA"/>
</dbReference>
<evidence type="ECO:0000313" key="17">
    <source>
        <dbReference type="Proteomes" id="UP000249464"/>
    </source>
</evidence>
<evidence type="ECO:0000256" key="8">
    <source>
        <dbReference type="ARBA" id="ARBA00022884"/>
    </source>
</evidence>
<feature type="domain" description="Integrase catalytic" evidence="15">
    <location>
        <begin position="24"/>
        <end position="186"/>
    </location>
</feature>
<dbReference type="InterPro" id="IPR057670">
    <property type="entry name" value="SH3_retrovirus"/>
</dbReference>
<comment type="catalytic activity">
    <reaction evidence="13">
        <text>DNA(n) + a 2'-deoxyribonucleoside 5'-triphosphate = DNA(n+1) + diphosphate</text>
        <dbReference type="Rhea" id="RHEA:22508"/>
        <dbReference type="Rhea" id="RHEA-COMP:17339"/>
        <dbReference type="Rhea" id="RHEA-COMP:17340"/>
        <dbReference type="ChEBI" id="CHEBI:33019"/>
        <dbReference type="ChEBI" id="CHEBI:61560"/>
        <dbReference type="ChEBI" id="CHEBI:173112"/>
        <dbReference type="EC" id="2.7.7.49"/>
    </reaction>
</comment>
<evidence type="ECO:0000256" key="13">
    <source>
        <dbReference type="ARBA" id="ARBA00048173"/>
    </source>
</evidence>
<dbReference type="PANTHER" id="PTHR42648:SF11">
    <property type="entry name" value="TRANSPOSON TY4-P GAG-POL POLYPROTEIN"/>
    <property type="match status" value="1"/>
</dbReference>
<dbReference type="SUPFAM" id="SSF53098">
    <property type="entry name" value="Ribonuclease H-like"/>
    <property type="match status" value="1"/>
</dbReference>
<comment type="catalytic activity">
    <reaction evidence="14">
        <text>DNA(n) + a 2'-deoxyribonucleoside 5'-triphosphate = DNA(n+1) + diphosphate</text>
        <dbReference type="Rhea" id="RHEA:22508"/>
        <dbReference type="Rhea" id="RHEA-COMP:17339"/>
        <dbReference type="Rhea" id="RHEA-COMP:17340"/>
        <dbReference type="ChEBI" id="CHEBI:33019"/>
        <dbReference type="ChEBI" id="CHEBI:61560"/>
        <dbReference type="ChEBI" id="CHEBI:173112"/>
        <dbReference type="EC" id="2.7.7.7"/>
    </reaction>
</comment>
<dbReference type="STRING" id="796604.A0A2X0MZM2"/>
<dbReference type="GO" id="GO:0015074">
    <property type="term" value="P:DNA integration"/>
    <property type="evidence" value="ECO:0007669"/>
    <property type="project" value="UniProtKB-KW"/>
</dbReference>
<evidence type="ECO:0000256" key="7">
    <source>
        <dbReference type="ARBA" id="ARBA00022842"/>
    </source>
</evidence>
<dbReference type="GO" id="GO:0003964">
    <property type="term" value="F:RNA-directed DNA polymerase activity"/>
    <property type="evidence" value="ECO:0007669"/>
    <property type="project" value="UniProtKB-KW"/>
</dbReference>
<proteinExistence type="predicted"/>
<keyword evidence="3" id="KW-0540">Nuclease</keyword>
<dbReference type="EMBL" id="FQNC01000044">
    <property type="protein sequence ID" value="SGY54708.1"/>
    <property type="molecule type" value="Genomic_DNA"/>
</dbReference>
<dbReference type="InterPro" id="IPR039537">
    <property type="entry name" value="Retrotran_Ty1/copia-like"/>
</dbReference>
<evidence type="ECO:0000256" key="11">
    <source>
        <dbReference type="ARBA" id="ARBA00022932"/>
    </source>
</evidence>
<dbReference type="Pfam" id="PF25597">
    <property type="entry name" value="SH3_retrovirus"/>
    <property type="match status" value="1"/>
</dbReference>
<evidence type="ECO:0000256" key="14">
    <source>
        <dbReference type="ARBA" id="ARBA00049244"/>
    </source>
</evidence>
<dbReference type="InterPro" id="IPR012337">
    <property type="entry name" value="RNaseH-like_sf"/>
</dbReference>
<dbReference type="Proteomes" id="UP000249464">
    <property type="component" value="Unassembled WGS sequence"/>
</dbReference>